<dbReference type="GO" id="GO:0009244">
    <property type="term" value="P:lipopolysaccharide core region biosynthetic process"/>
    <property type="evidence" value="ECO:0007669"/>
    <property type="project" value="UniProtKB-UniRule"/>
</dbReference>
<dbReference type="Gene3D" id="3.40.50.11720">
    <property type="entry name" value="3-Deoxy-D-manno-octulosonic-acid transferase, N-terminal domain"/>
    <property type="match status" value="1"/>
</dbReference>
<dbReference type="PANTHER" id="PTHR42755">
    <property type="entry name" value="3-DEOXY-MANNO-OCTULOSONATE CYTIDYLYLTRANSFERASE"/>
    <property type="match status" value="1"/>
</dbReference>
<evidence type="ECO:0000256" key="7">
    <source>
        <dbReference type="ARBA" id="ARBA00049183"/>
    </source>
</evidence>
<evidence type="ECO:0000256" key="6">
    <source>
        <dbReference type="ARBA" id="ARBA00031445"/>
    </source>
</evidence>
<evidence type="ECO:0000256" key="2">
    <source>
        <dbReference type="ARBA" id="ARBA00004713"/>
    </source>
</evidence>
<dbReference type="InterPro" id="IPR039901">
    <property type="entry name" value="Kdotransferase"/>
</dbReference>
<protein>
    <recommendedName>
        <fullName evidence="4 8">3-deoxy-D-manno-octulosonic acid transferase</fullName>
        <shortName evidence="8">Kdo transferase</shortName>
        <ecNumber evidence="3 8">2.4.99.12</ecNumber>
    </recommendedName>
    <alternativeName>
        <fullName evidence="6 8">Lipid IV(A) 3-deoxy-D-manno-octulosonic acid transferase</fullName>
    </alternativeName>
</protein>
<evidence type="ECO:0000256" key="5">
    <source>
        <dbReference type="ARBA" id="ARBA00022679"/>
    </source>
</evidence>
<dbReference type="GO" id="GO:0009245">
    <property type="term" value="P:lipid A biosynthetic process"/>
    <property type="evidence" value="ECO:0007669"/>
    <property type="project" value="TreeGrafter"/>
</dbReference>
<dbReference type="GO" id="GO:0005886">
    <property type="term" value="C:plasma membrane"/>
    <property type="evidence" value="ECO:0007669"/>
    <property type="project" value="UniProtKB-SubCell"/>
</dbReference>
<evidence type="ECO:0000313" key="11">
    <source>
        <dbReference type="Proteomes" id="UP000198926"/>
    </source>
</evidence>
<comment type="pathway">
    <text evidence="2 8">Bacterial outer membrane biogenesis; LPS core biosynthesis.</text>
</comment>
<dbReference type="InterPro" id="IPR007507">
    <property type="entry name" value="Glycos_transf_N"/>
</dbReference>
<evidence type="ECO:0000313" key="10">
    <source>
        <dbReference type="EMBL" id="SFS20146.1"/>
    </source>
</evidence>
<evidence type="ECO:0000256" key="8">
    <source>
        <dbReference type="RuleBase" id="RU365103"/>
    </source>
</evidence>
<dbReference type="UniPathway" id="UPA00958"/>
<organism evidence="10 11">
    <name type="scientific">Yoonia litorea</name>
    <dbReference type="NCBI Taxonomy" id="1123755"/>
    <lineage>
        <taxon>Bacteria</taxon>
        <taxon>Pseudomonadati</taxon>
        <taxon>Pseudomonadota</taxon>
        <taxon>Alphaproteobacteria</taxon>
        <taxon>Rhodobacterales</taxon>
        <taxon>Paracoccaceae</taxon>
        <taxon>Yoonia</taxon>
    </lineage>
</organism>
<gene>
    <name evidence="10" type="ORF">SAMN05444714_2495</name>
</gene>
<comment type="similarity">
    <text evidence="8">Belongs to the glycosyltransferase group 1 family.</text>
</comment>
<dbReference type="Proteomes" id="UP000198926">
    <property type="component" value="Unassembled WGS sequence"/>
</dbReference>
<comment type="catalytic activity">
    <reaction evidence="7 8">
        <text>lipid IVA (E. coli) + CMP-3-deoxy-beta-D-manno-octulosonate = alpha-Kdo-(2-&gt;6)-lipid IVA (E. coli) + CMP + H(+)</text>
        <dbReference type="Rhea" id="RHEA:28066"/>
        <dbReference type="ChEBI" id="CHEBI:15378"/>
        <dbReference type="ChEBI" id="CHEBI:58603"/>
        <dbReference type="ChEBI" id="CHEBI:60364"/>
        <dbReference type="ChEBI" id="CHEBI:60377"/>
        <dbReference type="ChEBI" id="CHEBI:85987"/>
        <dbReference type="EC" id="2.4.99.12"/>
    </reaction>
</comment>
<dbReference type="STRING" id="1123755.SAMN05444714_2495"/>
<evidence type="ECO:0000259" key="9">
    <source>
        <dbReference type="Pfam" id="PF04413"/>
    </source>
</evidence>
<proteinExistence type="inferred from homology"/>
<keyword evidence="11" id="KW-1185">Reference proteome</keyword>
<keyword evidence="5 8" id="KW-0808">Transferase</keyword>
<dbReference type="AlphaFoldDB" id="A0A1I6MWR8"/>
<keyword evidence="8" id="KW-0448">Lipopolysaccharide biosynthesis</keyword>
<dbReference type="EMBL" id="FOZM01000002">
    <property type="protein sequence ID" value="SFS20146.1"/>
    <property type="molecule type" value="Genomic_DNA"/>
</dbReference>
<feature type="domain" description="3-deoxy-D-manno-octulosonic-acid transferase N-terminal" evidence="9">
    <location>
        <begin position="29"/>
        <end position="181"/>
    </location>
</feature>
<comment type="function">
    <text evidence="1 8">Involved in lipopolysaccharide (LPS) biosynthesis. Catalyzes the transfer of 3-deoxy-D-manno-octulosonate (Kdo) residue(s) from CMP-Kdo to lipid IV(A), the tetraacyldisaccharide-1,4'-bisphosphate precursor of lipid A.</text>
</comment>
<reference evidence="10 11" key="1">
    <citation type="submission" date="2016-10" db="EMBL/GenBank/DDBJ databases">
        <authorList>
            <person name="de Groot N.N."/>
        </authorList>
    </citation>
    <scope>NUCLEOTIDE SEQUENCE [LARGE SCALE GENOMIC DNA]</scope>
    <source>
        <strain evidence="10 11">DSM 29433</strain>
    </source>
</reference>
<evidence type="ECO:0000256" key="1">
    <source>
        <dbReference type="ARBA" id="ARBA00003394"/>
    </source>
</evidence>
<dbReference type="EC" id="2.4.99.12" evidence="3 8"/>
<dbReference type="Gene3D" id="3.40.50.2000">
    <property type="entry name" value="Glycogen Phosphorylase B"/>
    <property type="match status" value="1"/>
</dbReference>
<dbReference type="InterPro" id="IPR038107">
    <property type="entry name" value="Glycos_transf_N_sf"/>
</dbReference>
<dbReference type="Pfam" id="PF04413">
    <property type="entry name" value="Glycos_transf_N"/>
    <property type="match status" value="1"/>
</dbReference>
<accession>A0A1I6MWR8</accession>
<keyword evidence="8" id="KW-0472">Membrane</keyword>
<dbReference type="PANTHER" id="PTHR42755:SF1">
    <property type="entry name" value="3-DEOXY-D-MANNO-OCTULOSONIC ACID TRANSFERASE, MITOCHONDRIAL-RELATED"/>
    <property type="match status" value="1"/>
</dbReference>
<evidence type="ECO:0000256" key="4">
    <source>
        <dbReference type="ARBA" id="ARBA00019077"/>
    </source>
</evidence>
<dbReference type="OrthoDB" id="9789797at2"/>
<dbReference type="RefSeq" id="WP_090208931.1">
    <property type="nucleotide sequence ID" value="NZ_FOZM01000002.1"/>
</dbReference>
<comment type="subcellular location">
    <subcellularLocation>
        <location evidence="8">Cell membrane</location>
    </subcellularLocation>
</comment>
<sequence>MASSLTIAAYLAGLGAQHRPTGTVAPPPRPDGTVLWVRCSSRDQLNAVSSLNRKLTLEGDPLHLVTTVPELTRRDAHRALPQPVGRAETKEFLDYWRPKMSIWVGGDLDTRLLAELRDAGVRNMMVDATAEGLDKIVGRWVPGALRSLLTQFEAILALDHANAEKLVRAGANKDSTIVTGAMEDCGPVLPYSETERSEVLQILGTRPVWLAANAHPDEALALAHAQREASRRAHRLVMIAVPRLQQHTEPLHNAFKAAGMNVALRSEVDQLNDATQIYLVDTEEELGLWYRIAPVSYIGGTLQGTGCSDPFEATTLGSAVVYGPQVAPYQKNANRLNAAGGAVLIRAADDLGPAIEMLLSPDKAAAQAHTAWDVVTQGANVTNRIATYIQLRLEELAV</sequence>
<evidence type="ECO:0000256" key="3">
    <source>
        <dbReference type="ARBA" id="ARBA00012621"/>
    </source>
</evidence>
<name>A0A1I6MWR8_9RHOB</name>
<keyword evidence="8" id="KW-1003">Cell membrane</keyword>
<dbReference type="GO" id="GO:0043842">
    <property type="term" value="F:Kdo transferase activity"/>
    <property type="evidence" value="ECO:0007669"/>
    <property type="project" value="UniProtKB-EC"/>
</dbReference>